<evidence type="ECO:0000256" key="2">
    <source>
        <dbReference type="ARBA" id="ARBA00022980"/>
    </source>
</evidence>
<keyword evidence="4" id="KW-0472">Membrane</keyword>
<feature type="transmembrane region" description="Helical" evidence="4">
    <location>
        <begin position="18"/>
        <end position="37"/>
    </location>
</feature>
<keyword evidence="4" id="KW-0812">Transmembrane</keyword>
<evidence type="ECO:0008006" key="6">
    <source>
        <dbReference type="Google" id="ProtNLM"/>
    </source>
</evidence>
<reference evidence="5" key="1">
    <citation type="submission" date="2021-01" db="EMBL/GenBank/DDBJ databases">
        <authorList>
            <person name="Corre E."/>
            <person name="Pelletier E."/>
            <person name="Niang G."/>
            <person name="Scheremetjew M."/>
            <person name="Finn R."/>
            <person name="Kale V."/>
            <person name="Holt S."/>
            <person name="Cochrane G."/>
            <person name="Meng A."/>
            <person name="Brown T."/>
            <person name="Cohen L."/>
        </authorList>
    </citation>
    <scope>NUCLEOTIDE SEQUENCE</scope>
    <source>
        <strain evidence="5">CCMP622</strain>
    </source>
</reference>
<dbReference type="InterPro" id="IPR000271">
    <property type="entry name" value="Ribosomal_bL34"/>
</dbReference>
<keyword evidence="4" id="KW-1133">Transmembrane helix</keyword>
<dbReference type="Pfam" id="PF00468">
    <property type="entry name" value="Ribosomal_L34"/>
    <property type="match status" value="1"/>
</dbReference>
<dbReference type="GO" id="GO:0003735">
    <property type="term" value="F:structural constituent of ribosome"/>
    <property type="evidence" value="ECO:0007669"/>
    <property type="project" value="InterPro"/>
</dbReference>
<dbReference type="NCBIfam" id="TIGR01030">
    <property type="entry name" value="rpmH_bact"/>
    <property type="match status" value="1"/>
</dbReference>
<evidence type="ECO:0000256" key="4">
    <source>
        <dbReference type="SAM" id="Phobius"/>
    </source>
</evidence>
<sequence length="185" mass="20043">METEYATLSPPRAPSRRFLLLAGLFATISAGAIFYAFSGGANEPNLEVPMMAARTISPVMRGNMMPGASRMAASFQRSSLPSMGLSPVVSAPLVPTFMNLDDREDIWVVNNAKRSLGSTIETGTNIKRKKVSGYRARRATPGGRAVLKARRAKGRAVLCPASLRKRCKGGQYSKHSGQQAKPRRF</sequence>
<evidence type="ECO:0000256" key="3">
    <source>
        <dbReference type="ARBA" id="ARBA00023274"/>
    </source>
</evidence>
<gene>
    <name evidence="5" type="ORF">LSP00402_LOCUS5291</name>
</gene>
<dbReference type="GO" id="GO:1990904">
    <property type="term" value="C:ribonucleoprotein complex"/>
    <property type="evidence" value="ECO:0007669"/>
    <property type="project" value="UniProtKB-KW"/>
</dbReference>
<accession>A0A7S2TK15</accession>
<evidence type="ECO:0000313" key="5">
    <source>
        <dbReference type="EMBL" id="CAD9754578.1"/>
    </source>
</evidence>
<comment type="similarity">
    <text evidence="1">Belongs to the bacterial ribosomal protein bL34 family.</text>
</comment>
<keyword evidence="2" id="KW-0689">Ribosomal protein</keyword>
<keyword evidence="3" id="KW-0687">Ribonucleoprotein</keyword>
<organism evidence="5">
    <name type="scientific">Lotharella oceanica</name>
    <dbReference type="NCBI Taxonomy" id="641309"/>
    <lineage>
        <taxon>Eukaryota</taxon>
        <taxon>Sar</taxon>
        <taxon>Rhizaria</taxon>
        <taxon>Cercozoa</taxon>
        <taxon>Chlorarachniophyceae</taxon>
        <taxon>Lotharella</taxon>
    </lineage>
</organism>
<proteinExistence type="inferred from homology"/>
<dbReference type="GO" id="GO:0005840">
    <property type="term" value="C:ribosome"/>
    <property type="evidence" value="ECO:0007669"/>
    <property type="project" value="UniProtKB-KW"/>
</dbReference>
<dbReference type="GO" id="GO:0006412">
    <property type="term" value="P:translation"/>
    <property type="evidence" value="ECO:0007669"/>
    <property type="project" value="InterPro"/>
</dbReference>
<dbReference type="AlphaFoldDB" id="A0A7S2TK15"/>
<name>A0A7S2TK15_9EUKA</name>
<evidence type="ECO:0000256" key="1">
    <source>
        <dbReference type="ARBA" id="ARBA00010111"/>
    </source>
</evidence>
<protein>
    <recommendedName>
        <fullName evidence="6">50S ribosomal protein L34</fullName>
    </recommendedName>
</protein>
<dbReference type="EMBL" id="HBHP01008455">
    <property type="protein sequence ID" value="CAD9754578.1"/>
    <property type="molecule type" value="Transcribed_RNA"/>
</dbReference>
<dbReference type="Gene3D" id="1.10.287.3980">
    <property type="match status" value="1"/>
</dbReference>